<evidence type="ECO:0000313" key="1">
    <source>
        <dbReference type="EMBL" id="KAK7395389.1"/>
    </source>
</evidence>
<keyword evidence="2" id="KW-1185">Reference proteome</keyword>
<proteinExistence type="predicted"/>
<dbReference type="AlphaFoldDB" id="A0AAN9SGY6"/>
<evidence type="ECO:0000313" key="2">
    <source>
        <dbReference type="Proteomes" id="UP001386955"/>
    </source>
</evidence>
<dbReference type="Gene3D" id="3.40.50.790">
    <property type="match status" value="1"/>
</dbReference>
<dbReference type="InterPro" id="IPR016095">
    <property type="entry name" value="Ribosomal_uL1_3-a/b-sand"/>
</dbReference>
<sequence length="87" mass="9735">MAKTNLRRGRRSGKDLYRTNSVMFVSPFQFHSPALHKVASLGKILGPKGLMPNPKAGTAIAEFKWGKLNTEQTKLESRTYLLGKLTF</sequence>
<accession>A0AAN9SGY6</accession>
<organism evidence="1 2">
    <name type="scientific">Psophocarpus tetragonolobus</name>
    <name type="common">Winged bean</name>
    <name type="synonym">Dolichos tetragonolobus</name>
    <dbReference type="NCBI Taxonomy" id="3891"/>
    <lineage>
        <taxon>Eukaryota</taxon>
        <taxon>Viridiplantae</taxon>
        <taxon>Streptophyta</taxon>
        <taxon>Embryophyta</taxon>
        <taxon>Tracheophyta</taxon>
        <taxon>Spermatophyta</taxon>
        <taxon>Magnoliopsida</taxon>
        <taxon>eudicotyledons</taxon>
        <taxon>Gunneridae</taxon>
        <taxon>Pentapetalae</taxon>
        <taxon>rosids</taxon>
        <taxon>fabids</taxon>
        <taxon>Fabales</taxon>
        <taxon>Fabaceae</taxon>
        <taxon>Papilionoideae</taxon>
        <taxon>50 kb inversion clade</taxon>
        <taxon>NPAAA clade</taxon>
        <taxon>indigoferoid/millettioid clade</taxon>
        <taxon>Phaseoleae</taxon>
        <taxon>Psophocarpus</taxon>
    </lineage>
</organism>
<dbReference type="SUPFAM" id="SSF56808">
    <property type="entry name" value="Ribosomal protein L1"/>
    <property type="match status" value="1"/>
</dbReference>
<dbReference type="EMBL" id="JAYMYS010000004">
    <property type="protein sequence ID" value="KAK7395389.1"/>
    <property type="molecule type" value="Genomic_DNA"/>
</dbReference>
<protein>
    <recommendedName>
        <fullName evidence="3">Ribosomal protein</fullName>
    </recommendedName>
</protein>
<comment type="caution">
    <text evidence="1">The sequence shown here is derived from an EMBL/GenBank/DDBJ whole genome shotgun (WGS) entry which is preliminary data.</text>
</comment>
<gene>
    <name evidence="1" type="ORF">VNO78_15946</name>
</gene>
<name>A0AAN9SGY6_PSOTE</name>
<dbReference type="Proteomes" id="UP001386955">
    <property type="component" value="Unassembled WGS sequence"/>
</dbReference>
<evidence type="ECO:0008006" key="3">
    <source>
        <dbReference type="Google" id="ProtNLM"/>
    </source>
</evidence>
<reference evidence="1 2" key="1">
    <citation type="submission" date="2024-01" db="EMBL/GenBank/DDBJ databases">
        <title>The genomes of 5 underutilized Papilionoideae crops provide insights into root nodulation and disease resistanc.</title>
        <authorList>
            <person name="Jiang F."/>
        </authorList>
    </citation>
    <scope>NUCLEOTIDE SEQUENCE [LARGE SCALE GENOMIC DNA]</scope>
    <source>
        <strain evidence="1">DUOXIRENSHENG_FW03</strain>
        <tissue evidence="1">Leaves</tissue>
    </source>
</reference>
<dbReference type="InterPro" id="IPR023674">
    <property type="entry name" value="Ribosomal_uL1-like"/>
</dbReference>